<keyword evidence="3 4" id="KW-0408">Iron</keyword>
<evidence type="ECO:0000256" key="4">
    <source>
        <dbReference type="PROSITE-ProRule" id="PRU00433"/>
    </source>
</evidence>
<evidence type="ECO:0000256" key="5">
    <source>
        <dbReference type="SAM" id="MobiDB-lite"/>
    </source>
</evidence>
<proteinExistence type="predicted"/>
<keyword evidence="1 4" id="KW-0349">Heme</keyword>
<evidence type="ECO:0000256" key="2">
    <source>
        <dbReference type="ARBA" id="ARBA00022723"/>
    </source>
</evidence>
<accession>A0A1D8QVF6</accession>
<dbReference type="PANTHER" id="PTHR35008:SF4">
    <property type="entry name" value="BLL4482 PROTEIN"/>
    <property type="match status" value="1"/>
</dbReference>
<gene>
    <name evidence="7" type="ORF">A4S02_05615</name>
</gene>
<dbReference type="SUPFAM" id="SSF46626">
    <property type="entry name" value="Cytochrome c"/>
    <property type="match status" value="1"/>
</dbReference>
<evidence type="ECO:0000256" key="1">
    <source>
        <dbReference type="ARBA" id="ARBA00022617"/>
    </source>
</evidence>
<dbReference type="EMBL" id="CP015164">
    <property type="protein sequence ID" value="AOW46335.1"/>
    <property type="molecule type" value="Genomic_DNA"/>
</dbReference>
<feature type="compositionally biased region" description="Basic and acidic residues" evidence="5">
    <location>
        <begin position="147"/>
        <end position="170"/>
    </location>
</feature>
<dbReference type="PANTHER" id="PTHR35008">
    <property type="entry name" value="BLL4482 PROTEIN-RELATED"/>
    <property type="match status" value="1"/>
</dbReference>
<dbReference type="GO" id="GO:0009055">
    <property type="term" value="F:electron transfer activity"/>
    <property type="evidence" value="ECO:0007669"/>
    <property type="project" value="InterPro"/>
</dbReference>
<sequence>MIMRVLDFKNPLGFLPMLSSRFAYRLLCGGMLLLVAACSPKSGSSLYGTNCGICHHGGDGMPGSVPPLVNRIDQIASTPEGRKYLADVLMNGVSGPIKANGAAYSAEMPPFRYLKDEEVAAILTWLSQRGNLKPAPTISAADIATARADRKSAGKVAGEREELDRTHPIP</sequence>
<dbReference type="InterPro" id="IPR036909">
    <property type="entry name" value="Cyt_c-like_dom_sf"/>
</dbReference>
<organism evidence="7 8">
    <name type="scientific">Acetobacter ascendens</name>
    <dbReference type="NCBI Taxonomy" id="481146"/>
    <lineage>
        <taxon>Bacteria</taxon>
        <taxon>Pseudomonadati</taxon>
        <taxon>Pseudomonadota</taxon>
        <taxon>Alphaproteobacteria</taxon>
        <taxon>Acetobacterales</taxon>
        <taxon>Acetobacteraceae</taxon>
        <taxon>Acetobacter</taxon>
    </lineage>
</organism>
<name>A0A1D8QVF6_9PROT</name>
<dbReference type="Pfam" id="PF13442">
    <property type="entry name" value="Cytochrome_CBB3"/>
    <property type="match status" value="1"/>
</dbReference>
<dbReference type="InterPro" id="IPR051459">
    <property type="entry name" value="Cytochrome_c-type_DH"/>
</dbReference>
<dbReference type="GO" id="GO:0046872">
    <property type="term" value="F:metal ion binding"/>
    <property type="evidence" value="ECO:0007669"/>
    <property type="project" value="UniProtKB-KW"/>
</dbReference>
<evidence type="ECO:0000313" key="7">
    <source>
        <dbReference type="EMBL" id="AOW46335.1"/>
    </source>
</evidence>
<reference evidence="8" key="1">
    <citation type="submission" date="2016-04" db="EMBL/GenBank/DDBJ databases">
        <authorList>
            <person name="Jeon C.O."/>
            <person name="Cho G.Y."/>
            <person name="Jeong H.I."/>
            <person name="Kim K.H."/>
        </authorList>
    </citation>
    <scope>NUCLEOTIDE SEQUENCE [LARGE SCALE GENOMIC DNA]</scope>
    <source>
        <strain evidence="8">LMG 1590</strain>
    </source>
</reference>
<evidence type="ECO:0000259" key="6">
    <source>
        <dbReference type="PROSITE" id="PS51007"/>
    </source>
</evidence>
<dbReference type="PROSITE" id="PS51007">
    <property type="entry name" value="CYTC"/>
    <property type="match status" value="1"/>
</dbReference>
<keyword evidence="2 4" id="KW-0479">Metal-binding</keyword>
<evidence type="ECO:0000313" key="8">
    <source>
        <dbReference type="Proteomes" id="UP000175973"/>
    </source>
</evidence>
<protein>
    <submittedName>
        <fullName evidence="7">Cytochrome C biogenesis protein CcdA</fullName>
    </submittedName>
</protein>
<dbReference type="Proteomes" id="UP000175973">
    <property type="component" value="Chromosome"/>
</dbReference>
<feature type="region of interest" description="Disordered" evidence="5">
    <location>
        <begin position="146"/>
        <end position="170"/>
    </location>
</feature>
<feature type="domain" description="Cytochrome c" evidence="6">
    <location>
        <begin position="38"/>
        <end position="130"/>
    </location>
</feature>
<dbReference type="InterPro" id="IPR009056">
    <property type="entry name" value="Cyt_c-like_dom"/>
</dbReference>
<keyword evidence="8" id="KW-1185">Reference proteome</keyword>
<dbReference type="KEGG" id="aasc:A4S02_05615"/>
<dbReference type="GO" id="GO:0020037">
    <property type="term" value="F:heme binding"/>
    <property type="evidence" value="ECO:0007669"/>
    <property type="project" value="InterPro"/>
</dbReference>
<evidence type="ECO:0000256" key="3">
    <source>
        <dbReference type="ARBA" id="ARBA00023004"/>
    </source>
</evidence>
<dbReference type="Gene3D" id="1.10.760.10">
    <property type="entry name" value="Cytochrome c-like domain"/>
    <property type="match status" value="1"/>
</dbReference>
<dbReference type="AlphaFoldDB" id="A0A1D8QVF6"/>